<dbReference type="Pfam" id="PF03443">
    <property type="entry name" value="AA9"/>
    <property type="match status" value="1"/>
</dbReference>
<keyword evidence="7" id="KW-1185">Reference proteome</keyword>
<evidence type="ECO:0000256" key="2">
    <source>
        <dbReference type="ARBA" id="ARBA00004613"/>
    </source>
</evidence>
<dbReference type="CDD" id="cd21175">
    <property type="entry name" value="LPMO_AA9"/>
    <property type="match status" value="1"/>
</dbReference>
<dbReference type="InterPro" id="IPR005103">
    <property type="entry name" value="AA9_LPMO"/>
</dbReference>
<keyword evidence="4" id="KW-1015">Disulfide bond</keyword>
<dbReference type="Gene3D" id="2.70.50.70">
    <property type="match status" value="1"/>
</dbReference>
<feature type="domain" description="Auxiliary Activity family 9 catalytic" evidence="5">
    <location>
        <begin position="20"/>
        <end position="226"/>
    </location>
</feature>
<dbReference type="PANTHER" id="PTHR33353:SF34">
    <property type="entry name" value="ENDO-BETA-1,4-GLUCANASE D"/>
    <property type="match status" value="1"/>
</dbReference>
<dbReference type="GO" id="GO:0005576">
    <property type="term" value="C:extracellular region"/>
    <property type="evidence" value="ECO:0007669"/>
    <property type="project" value="UniProtKB-SubCell"/>
</dbReference>
<organism evidence="6 7">
    <name type="scientific">Pseudopithomyces chartarum</name>
    <dbReference type="NCBI Taxonomy" id="1892770"/>
    <lineage>
        <taxon>Eukaryota</taxon>
        <taxon>Fungi</taxon>
        <taxon>Dikarya</taxon>
        <taxon>Ascomycota</taxon>
        <taxon>Pezizomycotina</taxon>
        <taxon>Dothideomycetes</taxon>
        <taxon>Pleosporomycetidae</taxon>
        <taxon>Pleosporales</taxon>
        <taxon>Massarineae</taxon>
        <taxon>Didymosphaeriaceae</taxon>
        <taxon>Pseudopithomyces</taxon>
    </lineage>
</organism>
<name>A0AAN6RF47_9PLEO</name>
<dbReference type="Proteomes" id="UP001280581">
    <property type="component" value="Unassembled WGS sequence"/>
</dbReference>
<evidence type="ECO:0000256" key="1">
    <source>
        <dbReference type="ARBA" id="ARBA00001973"/>
    </source>
</evidence>
<gene>
    <name evidence="6" type="ORF">GRF29_106g1821861</name>
</gene>
<protein>
    <recommendedName>
        <fullName evidence="5">Auxiliary Activity family 9 catalytic domain-containing protein</fullName>
    </recommendedName>
</protein>
<evidence type="ECO:0000259" key="5">
    <source>
        <dbReference type="Pfam" id="PF03443"/>
    </source>
</evidence>
<sequence>MSPRLTTFLTGAFANQVLAHGILTKFTANGVKYDGFATESIYKIQNGNPAPDVAAWSTAALDRGYIEPNSMSTQDINCHKDAAPGVLTVEVAAGSSIDFVWADWPHDQSPVLTYIAPCNGDCATVDKSTLEWIKIDEAGFDGEWAGKKLMDNDFTWSSKIPSTIAAGNYVVRNEIINLHSGMEPNGAQLYPQCVNVKITGSGTDTPKGTLGVNLYKPDDAGILFDGNAKGISNYPIPGPPLYVAGEPAVSFPASSASGSTQGPSASTAIPVSLSSSTPIGTAVPATNGTPTVSAVPTTLVTSKIARPTSTVRARPSGCRAYNAKTSHCISA</sequence>
<dbReference type="EMBL" id="WVTA01000010">
    <property type="protein sequence ID" value="KAK3204127.1"/>
    <property type="molecule type" value="Genomic_DNA"/>
</dbReference>
<dbReference type="PANTHER" id="PTHR33353">
    <property type="entry name" value="PUTATIVE (AFU_ORTHOLOGUE AFUA_1G12560)-RELATED"/>
    <property type="match status" value="1"/>
</dbReference>
<accession>A0AAN6RF47</accession>
<reference evidence="6 7" key="1">
    <citation type="submission" date="2021-02" db="EMBL/GenBank/DDBJ databases">
        <title>Genome assembly of Pseudopithomyces chartarum.</title>
        <authorList>
            <person name="Jauregui R."/>
            <person name="Singh J."/>
            <person name="Voisey C."/>
        </authorList>
    </citation>
    <scope>NUCLEOTIDE SEQUENCE [LARGE SCALE GENOMIC DNA]</scope>
    <source>
        <strain evidence="6 7">AGR01</strain>
    </source>
</reference>
<evidence type="ECO:0000313" key="7">
    <source>
        <dbReference type="Proteomes" id="UP001280581"/>
    </source>
</evidence>
<comment type="cofactor">
    <cofactor evidence="1">
        <name>Cu(2+)</name>
        <dbReference type="ChEBI" id="CHEBI:29036"/>
    </cofactor>
</comment>
<comment type="caution">
    <text evidence="6">The sequence shown here is derived from an EMBL/GenBank/DDBJ whole genome shotgun (WGS) entry which is preliminary data.</text>
</comment>
<proteinExistence type="predicted"/>
<evidence type="ECO:0000313" key="6">
    <source>
        <dbReference type="EMBL" id="KAK3204127.1"/>
    </source>
</evidence>
<comment type="subcellular location">
    <subcellularLocation>
        <location evidence="2">Secreted</location>
    </subcellularLocation>
</comment>
<evidence type="ECO:0000256" key="4">
    <source>
        <dbReference type="ARBA" id="ARBA00023157"/>
    </source>
</evidence>
<dbReference type="InterPro" id="IPR049892">
    <property type="entry name" value="AA9"/>
</dbReference>
<evidence type="ECO:0000256" key="3">
    <source>
        <dbReference type="ARBA" id="ARBA00022525"/>
    </source>
</evidence>
<dbReference type="AlphaFoldDB" id="A0AAN6RF47"/>
<keyword evidence="3" id="KW-0964">Secreted</keyword>